<dbReference type="EMBL" id="JBHSAX010000023">
    <property type="protein sequence ID" value="MFC3965911.1"/>
    <property type="molecule type" value="Genomic_DNA"/>
</dbReference>
<proteinExistence type="predicted"/>
<comment type="caution">
    <text evidence="1">The sequence shown here is derived from an EMBL/GenBank/DDBJ whole genome shotgun (WGS) entry which is preliminary data.</text>
</comment>
<evidence type="ECO:0000313" key="1">
    <source>
        <dbReference type="EMBL" id="MFC3965911.1"/>
    </source>
</evidence>
<gene>
    <name evidence="1" type="ORF">ACFO0B_28305</name>
</gene>
<organism evidence="1 2">
    <name type="scientific">Nocardia jiangsuensis</name>
    <dbReference type="NCBI Taxonomy" id="1691563"/>
    <lineage>
        <taxon>Bacteria</taxon>
        <taxon>Bacillati</taxon>
        <taxon>Actinomycetota</taxon>
        <taxon>Actinomycetes</taxon>
        <taxon>Mycobacteriales</taxon>
        <taxon>Nocardiaceae</taxon>
        <taxon>Nocardia</taxon>
    </lineage>
</organism>
<dbReference type="Pfam" id="PF21790">
    <property type="entry name" value="OGG"/>
    <property type="match status" value="1"/>
</dbReference>
<reference evidence="2" key="1">
    <citation type="journal article" date="2019" name="Int. J. Syst. Evol. Microbiol.">
        <title>The Global Catalogue of Microorganisms (GCM) 10K type strain sequencing project: providing services to taxonomists for standard genome sequencing and annotation.</title>
        <authorList>
            <consortium name="The Broad Institute Genomics Platform"/>
            <consortium name="The Broad Institute Genome Sequencing Center for Infectious Disease"/>
            <person name="Wu L."/>
            <person name="Ma J."/>
        </authorList>
    </citation>
    <scope>NUCLEOTIDE SEQUENCE [LARGE SCALE GENOMIC DNA]</scope>
    <source>
        <strain evidence="2">CGMCC 4.7330</strain>
    </source>
</reference>
<sequence>MTETELDLLPVPDELRRALAGDYADRARVVDGQRVRVDLDWWNTSLVKLGAPGGCLWVDGTDTGQVDVTRAHVFAAADQGVWPLLWLSMAWGTGSRRRLVHKRMRAAAADPERYAAALTAAAQAAADSPEHAYALLYPGDRSLVPTLGPSFFTKFLYFAGAGNPVHRSRILDSRVARSLHRAGWRSLKTGGAWPARTYGRYTGLLDAWTATLSAELGRQVAADTVERWLFDQGAGAQLRPVSSVA</sequence>
<dbReference type="Proteomes" id="UP001595696">
    <property type="component" value="Unassembled WGS sequence"/>
</dbReference>
<dbReference type="RefSeq" id="WP_378616176.1">
    <property type="nucleotide sequence ID" value="NZ_JBHSAX010000023.1"/>
</dbReference>
<keyword evidence="2" id="KW-1185">Reference proteome</keyword>
<dbReference type="InterPro" id="IPR048868">
    <property type="entry name" value="OGG-like_put"/>
</dbReference>
<accession>A0ABV8E0G2</accession>
<evidence type="ECO:0000313" key="2">
    <source>
        <dbReference type="Proteomes" id="UP001595696"/>
    </source>
</evidence>
<name>A0ABV8E0G2_9NOCA</name>
<protein>
    <submittedName>
        <fullName evidence="1">Uncharacterized protein</fullName>
    </submittedName>
</protein>